<name>A0A3T1D071_9BACL</name>
<evidence type="ECO:0000256" key="2">
    <source>
        <dbReference type="ARBA" id="ARBA00022448"/>
    </source>
</evidence>
<dbReference type="GO" id="GO:0005886">
    <property type="term" value="C:plasma membrane"/>
    <property type="evidence" value="ECO:0007669"/>
    <property type="project" value="UniProtKB-SubCell"/>
</dbReference>
<proteinExistence type="inferred from homology"/>
<dbReference type="OrthoDB" id="9810086at2"/>
<comment type="subcellular location">
    <subcellularLocation>
        <location evidence="1 7">Cell membrane</location>
        <topology evidence="1 7">Multi-pass membrane protein</topology>
    </subcellularLocation>
</comment>
<feature type="transmembrane region" description="Helical" evidence="7">
    <location>
        <begin position="70"/>
        <end position="96"/>
    </location>
</feature>
<feature type="transmembrane region" description="Helical" evidence="7">
    <location>
        <begin position="12"/>
        <end position="30"/>
    </location>
</feature>
<reference evidence="9 10" key="1">
    <citation type="submission" date="2019-01" db="EMBL/GenBank/DDBJ databases">
        <title>Complete genome sequence of Cohnella hallensis HS21 isolated from Korean fir (Abies koreana) rhizospheric soil.</title>
        <authorList>
            <person name="Jiang L."/>
            <person name="Kang S.W."/>
            <person name="Kim S."/>
            <person name="Jung J."/>
            <person name="Kim C.Y."/>
            <person name="Kim D.H."/>
            <person name="Kim S.W."/>
            <person name="Lee J."/>
        </authorList>
    </citation>
    <scope>NUCLEOTIDE SEQUENCE [LARGE SCALE GENOMIC DNA]</scope>
    <source>
        <strain evidence="9 10">HS21</strain>
    </source>
</reference>
<feature type="domain" description="ABC transmembrane type-1" evidence="8">
    <location>
        <begin position="73"/>
        <end position="280"/>
    </location>
</feature>
<evidence type="ECO:0000313" key="10">
    <source>
        <dbReference type="Proteomes" id="UP000289856"/>
    </source>
</evidence>
<dbReference type="KEGG" id="cohn:KCTCHS21_08080"/>
<sequence length="295" mass="33251">MKLNFSDKVLQTVIYFLLFVLAFLTFYPFWNSLVISFNVGSDTSIGGITFWPRKFTFENYEIVFKEKNIFHAYLVTIGRTILGTAVSMFFTALFAYGLSKKGIVFKKGYMIICIVTMYFSGGLIPYFILVYNLHLYDTFTFLIIHGMVNVYNMIIFRTFFSELPDGLEESGRIDGCSNFGVFFRIVLPISGPVVATLGLFTAVGLWNDWFTPAVFISNQNLIPLQTLLVQIVNAGQTATLIANLNTYAQSAVQNSVTVKALQMATMMIATLPILFVYPFLQKYFVKGALVGSLKE</sequence>
<evidence type="ECO:0000256" key="6">
    <source>
        <dbReference type="ARBA" id="ARBA00023136"/>
    </source>
</evidence>
<keyword evidence="6 7" id="KW-0472">Membrane</keyword>
<gene>
    <name evidence="9" type="ORF">KCTCHS21_08080</name>
</gene>
<dbReference type="Proteomes" id="UP000289856">
    <property type="component" value="Chromosome"/>
</dbReference>
<feature type="transmembrane region" description="Helical" evidence="7">
    <location>
        <begin position="181"/>
        <end position="206"/>
    </location>
</feature>
<dbReference type="EMBL" id="AP019400">
    <property type="protein sequence ID" value="BBI31409.1"/>
    <property type="molecule type" value="Genomic_DNA"/>
</dbReference>
<dbReference type="PROSITE" id="PS50928">
    <property type="entry name" value="ABC_TM1"/>
    <property type="match status" value="1"/>
</dbReference>
<keyword evidence="5 7" id="KW-1133">Transmembrane helix</keyword>
<dbReference type="SUPFAM" id="SSF161098">
    <property type="entry name" value="MetI-like"/>
    <property type="match status" value="1"/>
</dbReference>
<feature type="transmembrane region" description="Helical" evidence="7">
    <location>
        <begin position="260"/>
        <end position="280"/>
    </location>
</feature>
<keyword evidence="3" id="KW-1003">Cell membrane</keyword>
<keyword evidence="2 7" id="KW-0813">Transport</keyword>
<dbReference type="AlphaFoldDB" id="A0A3T1D071"/>
<evidence type="ECO:0000256" key="5">
    <source>
        <dbReference type="ARBA" id="ARBA00022989"/>
    </source>
</evidence>
<dbReference type="PANTHER" id="PTHR43744">
    <property type="entry name" value="ABC TRANSPORTER PERMEASE PROTEIN MG189-RELATED-RELATED"/>
    <property type="match status" value="1"/>
</dbReference>
<dbReference type="Gene3D" id="1.10.3720.10">
    <property type="entry name" value="MetI-like"/>
    <property type="match status" value="1"/>
</dbReference>
<evidence type="ECO:0000256" key="3">
    <source>
        <dbReference type="ARBA" id="ARBA00022475"/>
    </source>
</evidence>
<dbReference type="PANTHER" id="PTHR43744:SF9">
    <property type="entry name" value="POLYGALACTURONAN_RHAMNOGALACTURONAN TRANSPORT SYSTEM PERMEASE PROTEIN YTCP"/>
    <property type="match status" value="1"/>
</dbReference>
<organism evidence="9 10">
    <name type="scientific">Cohnella abietis</name>
    <dbReference type="NCBI Taxonomy" id="2507935"/>
    <lineage>
        <taxon>Bacteria</taxon>
        <taxon>Bacillati</taxon>
        <taxon>Bacillota</taxon>
        <taxon>Bacilli</taxon>
        <taxon>Bacillales</taxon>
        <taxon>Paenibacillaceae</taxon>
        <taxon>Cohnella</taxon>
    </lineage>
</organism>
<evidence type="ECO:0000313" key="9">
    <source>
        <dbReference type="EMBL" id="BBI31409.1"/>
    </source>
</evidence>
<dbReference type="InterPro" id="IPR035906">
    <property type="entry name" value="MetI-like_sf"/>
</dbReference>
<dbReference type="CDD" id="cd06261">
    <property type="entry name" value="TM_PBP2"/>
    <property type="match status" value="1"/>
</dbReference>
<dbReference type="InterPro" id="IPR000515">
    <property type="entry name" value="MetI-like"/>
</dbReference>
<feature type="transmembrane region" description="Helical" evidence="7">
    <location>
        <begin position="108"/>
        <end position="133"/>
    </location>
</feature>
<dbReference type="Pfam" id="PF00528">
    <property type="entry name" value="BPD_transp_1"/>
    <property type="match status" value="1"/>
</dbReference>
<evidence type="ECO:0000256" key="4">
    <source>
        <dbReference type="ARBA" id="ARBA00022692"/>
    </source>
</evidence>
<comment type="similarity">
    <text evidence="7">Belongs to the binding-protein-dependent transport system permease family.</text>
</comment>
<dbReference type="GO" id="GO:0055085">
    <property type="term" value="P:transmembrane transport"/>
    <property type="evidence" value="ECO:0007669"/>
    <property type="project" value="InterPro"/>
</dbReference>
<keyword evidence="4 7" id="KW-0812">Transmembrane</keyword>
<dbReference type="RefSeq" id="WP_130605245.1">
    <property type="nucleotide sequence ID" value="NZ_AP019400.1"/>
</dbReference>
<protein>
    <submittedName>
        <fullName evidence="9">Maltose ABC transporter permease</fullName>
    </submittedName>
</protein>
<evidence type="ECO:0000259" key="8">
    <source>
        <dbReference type="PROSITE" id="PS50928"/>
    </source>
</evidence>
<accession>A0A3T1D071</accession>
<evidence type="ECO:0000256" key="7">
    <source>
        <dbReference type="RuleBase" id="RU363032"/>
    </source>
</evidence>
<feature type="transmembrane region" description="Helical" evidence="7">
    <location>
        <begin position="139"/>
        <end position="160"/>
    </location>
</feature>
<evidence type="ECO:0000256" key="1">
    <source>
        <dbReference type="ARBA" id="ARBA00004651"/>
    </source>
</evidence>
<keyword evidence="10" id="KW-1185">Reference proteome</keyword>